<evidence type="ECO:0008006" key="4">
    <source>
        <dbReference type="Google" id="ProtNLM"/>
    </source>
</evidence>
<feature type="chain" id="PRO_5045218187" description="DUF411 domain-containing protein" evidence="1">
    <location>
        <begin position="31"/>
        <end position="162"/>
    </location>
</feature>
<dbReference type="SUPFAM" id="SSF52833">
    <property type="entry name" value="Thioredoxin-like"/>
    <property type="match status" value="1"/>
</dbReference>
<reference evidence="2 3" key="1">
    <citation type="submission" date="2024-06" db="EMBL/GenBank/DDBJ databases">
        <title>Genomic Encyclopedia of Type Strains, Phase IV (KMG-IV): sequencing the most valuable type-strain genomes for metagenomic binning, comparative biology and taxonomic classification.</title>
        <authorList>
            <person name="Goeker M."/>
        </authorList>
    </citation>
    <scope>NUCLEOTIDE SEQUENCE [LARGE SCALE GENOMIC DNA]</scope>
    <source>
        <strain evidence="2 3">D-501</strain>
    </source>
</reference>
<dbReference type="RefSeq" id="WP_180693028.1">
    <property type="nucleotide sequence ID" value="NZ_JACCPY010000037.1"/>
</dbReference>
<comment type="caution">
    <text evidence="2">The sequence shown here is derived from an EMBL/GenBank/DDBJ whole genome shotgun (WGS) entry which is preliminary data.</text>
</comment>
<dbReference type="Proteomes" id="UP001549111">
    <property type="component" value="Unassembled WGS sequence"/>
</dbReference>
<dbReference type="EMBL" id="JBEPLS010000027">
    <property type="protein sequence ID" value="MET3605904.1"/>
    <property type="molecule type" value="Genomic_DNA"/>
</dbReference>
<dbReference type="InterPro" id="IPR036249">
    <property type="entry name" value="Thioredoxin-like_sf"/>
</dbReference>
<accession>A0ABV2ITK0</accession>
<organism evidence="2 3">
    <name type="scientific">Sphaerotilus sulfidivorans</name>
    <dbReference type="NCBI Taxonomy" id="639200"/>
    <lineage>
        <taxon>Bacteria</taxon>
        <taxon>Pseudomonadati</taxon>
        <taxon>Pseudomonadota</taxon>
        <taxon>Betaproteobacteria</taxon>
        <taxon>Burkholderiales</taxon>
        <taxon>Sphaerotilaceae</taxon>
        <taxon>Sphaerotilus</taxon>
    </lineage>
</organism>
<gene>
    <name evidence="2" type="ORF">ABIC99_003739</name>
</gene>
<evidence type="ECO:0000313" key="2">
    <source>
        <dbReference type="EMBL" id="MET3605904.1"/>
    </source>
</evidence>
<dbReference type="Pfam" id="PF04214">
    <property type="entry name" value="DUF411"/>
    <property type="match status" value="1"/>
</dbReference>
<proteinExistence type="predicted"/>
<dbReference type="InterPro" id="IPR007332">
    <property type="entry name" value="DUF411"/>
</dbReference>
<evidence type="ECO:0000256" key="1">
    <source>
        <dbReference type="SAM" id="SignalP"/>
    </source>
</evidence>
<protein>
    <recommendedName>
        <fullName evidence="4">DUF411 domain-containing protein</fullName>
    </recommendedName>
</protein>
<keyword evidence="1" id="KW-0732">Signal</keyword>
<feature type="signal peptide" evidence="1">
    <location>
        <begin position="1"/>
        <end position="30"/>
    </location>
</feature>
<keyword evidence="3" id="KW-1185">Reference proteome</keyword>
<name>A0ABV2ITK0_9BURK</name>
<sequence>MHPAVLSLNPQRRILLLRALALSATPLALAKKPNATAVTIQVWKDPSCGCCKDWITHLEKNGFAATAIDQGNSTARVRLGMPQKYGSCHTALVQGYVIEGHVPAEDIRRLLKERPDALGLAVPSMPLGSPGMDGPAYGGRRHPYQVLLVQKDGSAQVFNSYS</sequence>
<evidence type="ECO:0000313" key="3">
    <source>
        <dbReference type="Proteomes" id="UP001549111"/>
    </source>
</evidence>